<evidence type="ECO:0000256" key="3">
    <source>
        <dbReference type="ARBA" id="ARBA00022490"/>
    </source>
</evidence>
<dbReference type="PROSITE" id="PS00041">
    <property type="entry name" value="HTH_ARAC_FAMILY_1"/>
    <property type="match status" value="1"/>
</dbReference>
<feature type="domain" description="HTH araC/xylS-type" evidence="11">
    <location>
        <begin position="152"/>
        <end position="249"/>
    </location>
</feature>
<dbReference type="OrthoDB" id="9794370at2"/>
<dbReference type="PROSITE" id="PS01124">
    <property type="entry name" value="HTH_ARAC_FAMILY_2"/>
    <property type="match status" value="1"/>
</dbReference>
<evidence type="ECO:0000313" key="14">
    <source>
        <dbReference type="Proteomes" id="UP000253034"/>
    </source>
</evidence>
<accession>A0A369BFQ6</accession>
<keyword evidence="8" id="KW-0804">Transcription</keyword>
<dbReference type="PRINTS" id="PR00032">
    <property type="entry name" value="HTHARAC"/>
</dbReference>
<dbReference type="GO" id="GO:0003700">
    <property type="term" value="F:DNA-binding transcription factor activity"/>
    <property type="evidence" value="ECO:0007669"/>
    <property type="project" value="InterPro"/>
</dbReference>
<comment type="caution">
    <text evidence="13">The sequence shown here is derived from an EMBL/GenBank/DDBJ whole genome shotgun (WGS) entry which is preliminary data.</text>
</comment>
<keyword evidence="14" id="KW-1185">Reference proteome</keyword>
<keyword evidence="7" id="KW-0238">DNA-binding</keyword>
<dbReference type="InterPro" id="IPR001789">
    <property type="entry name" value="Sig_transdc_resp-reg_receiver"/>
</dbReference>
<evidence type="ECO:0000256" key="7">
    <source>
        <dbReference type="ARBA" id="ARBA00023125"/>
    </source>
</evidence>
<dbReference type="CDD" id="cd17536">
    <property type="entry name" value="REC_YesN-like"/>
    <property type="match status" value="1"/>
</dbReference>
<evidence type="ECO:0000256" key="2">
    <source>
        <dbReference type="ARBA" id="ARBA00018672"/>
    </source>
</evidence>
<feature type="modified residue" description="4-aspartylphosphate" evidence="10">
    <location>
        <position position="55"/>
    </location>
</feature>
<dbReference type="Gene3D" id="3.40.50.2300">
    <property type="match status" value="1"/>
</dbReference>
<dbReference type="SUPFAM" id="SSF52172">
    <property type="entry name" value="CheY-like"/>
    <property type="match status" value="1"/>
</dbReference>
<evidence type="ECO:0000256" key="9">
    <source>
        <dbReference type="ARBA" id="ARBA00024867"/>
    </source>
</evidence>
<evidence type="ECO:0000259" key="12">
    <source>
        <dbReference type="PROSITE" id="PS50110"/>
    </source>
</evidence>
<evidence type="ECO:0000256" key="5">
    <source>
        <dbReference type="ARBA" id="ARBA00023012"/>
    </source>
</evidence>
<dbReference type="RefSeq" id="WP_114296462.1">
    <property type="nucleotide sequence ID" value="NZ_QPJT01000003.1"/>
</dbReference>
<evidence type="ECO:0000259" key="11">
    <source>
        <dbReference type="PROSITE" id="PS01124"/>
    </source>
</evidence>
<dbReference type="EMBL" id="QPJT01000003">
    <property type="protein sequence ID" value="RCX19396.1"/>
    <property type="molecule type" value="Genomic_DNA"/>
</dbReference>
<dbReference type="Pfam" id="PF00072">
    <property type="entry name" value="Response_reg"/>
    <property type="match status" value="1"/>
</dbReference>
<sequence length="252" mass="29221">MFNVMVVDDDANVREGLKLVVPWEEYGFIIAEAACDGEEALQKYKRQSFDLIVVDMRLPKANGLELISSIRKMDSRVHFLVLSGYADFEYAKRSIDCRVDGYILKPVDEEELIEYLIRIGEALKKERQREWLDGENSAAVILEDGSNEILIKNMLDFIEENYSDKLTLEMCAGRFNYGSGYLGRLFKKHIGESFNTYLDRVRIQKAKALLLRGMKVYQVAELTGYSNVDYFNLKFRKYLGISPSQFRKRKDL</sequence>
<dbReference type="Proteomes" id="UP000253034">
    <property type="component" value="Unassembled WGS sequence"/>
</dbReference>
<dbReference type="AlphaFoldDB" id="A0A369BFQ6"/>
<comment type="function">
    <text evidence="9">May play the central regulatory role in sporulation. It may be an element of the effector pathway responsible for the activation of sporulation genes in response to nutritional stress. Spo0A may act in concert with spo0H (a sigma factor) to control the expression of some genes that are critical to the sporulation process.</text>
</comment>
<dbReference type="InterPro" id="IPR020449">
    <property type="entry name" value="Tscrpt_reg_AraC-type_HTH"/>
</dbReference>
<evidence type="ECO:0000256" key="10">
    <source>
        <dbReference type="PROSITE-ProRule" id="PRU00169"/>
    </source>
</evidence>
<dbReference type="SMART" id="SM00448">
    <property type="entry name" value="REC"/>
    <property type="match status" value="1"/>
</dbReference>
<keyword evidence="5" id="KW-0902">Two-component regulatory system</keyword>
<dbReference type="InterPro" id="IPR051552">
    <property type="entry name" value="HptR"/>
</dbReference>
<dbReference type="GO" id="GO:0043565">
    <property type="term" value="F:sequence-specific DNA binding"/>
    <property type="evidence" value="ECO:0007669"/>
    <property type="project" value="InterPro"/>
</dbReference>
<proteinExistence type="predicted"/>
<gene>
    <name evidence="13" type="ORF">DFR58_103141</name>
</gene>
<dbReference type="PROSITE" id="PS50110">
    <property type="entry name" value="RESPONSE_REGULATORY"/>
    <property type="match status" value="1"/>
</dbReference>
<evidence type="ECO:0000256" key="4">
    <source>
        <dbReference type="ARBA" id="ARBA00022553"/>
    </source>
</evidence>
<protein>
    <recommendedName>
        <fullName evidence="2">Stage 0 sporulation protein A homolog</fullName>
    </recommendedName>
</protein>
<dbReference type="GO" id="GO:0005737">
    <property type="term" value="C:cytoplasm"/>
    <property type="evidence" value="ECO:0007669"/>
    <property type="project" value="UniProtKB-SubCell"/>
</dbReference>
<reference evidence="13 14" key="1">
    <citation type="submission" date="2018-07" db="EMBL/GenBank/DDBJ databases">
        <title>Genomic Encyclopedia of Type Strains, Phase IV (KMG-IV): sequencing the most valuable type-strain genomes for metagenomic binning, comparative biology and taxonomic classification.</title>
        <authorList>
            <person name="Goeker M."/>
        </authorList>
    </citation>
    <scope>NUCLEOTIDE SEQUENCE [LARGE SCALE GENOMIC DNA]</scope>
    <source>
        <strain evidence="13 14">DSM 27016</strain>
    </source>
</reference>
<keyword evidence="4 10" id="KW-0597">Phosphoprotein</keyword>
<evidence type="ECO:0000313" key="13">
    <source>
        <dbReference type="EMBL" id="RCX19396.1"/>
    </source>
</evidence>
<dbReference type="PANTHER" id="PTHR42713:SF3">
    <property type="entry name" value="TRANSCRIPTIONAL REGULATORY PROTEIN HPTR"/>
    <property type="match status" value="1"/>
</dbReference>
<evidence type="ECO:0000256" key="6">
    <source>
        <dbReference type="ARBA" id="ARBA00023015"/>
    </source>
</evidence>
<evidence type="ECO:0000256" key="8">
    <source>
        <dbReference type="ARBA" id="ARBA00023163"/>
    </source>
</evidence>
<dbReference type="SUPFAM" id="SSF46689">
    <property type="entry name" value="Homeodomain-like"/>
    <property type="match status" value="2"/>
</dbReference>
<dbReference type="InterPro" id="IPR011006">
    <property type="entry name" value="CheY-like_superfamily"/>
</dbReference>
<dbReference type="SMART" id="SM00342">
    <property type="entry name" value="HTH_ARAC"/>
    <property type="match status" value="1"/>
</dbReference>
<keyword evidence="3" id="KW-0963">Cytoplasm</keyword>
<dbReference type="GO" id="GO:0000160">
    <property type="term" value="P:phosphorelay signal transduction system"/>
    <property type="evidence" value="ECO:0007669"/>
    <property type="project" value="UniProtKB-KW"/>
</dbReference>
<name>A0A369BFQ6_9FIRM</name>
<organism evidence="13 14">
    <name type="scientific">Anaerobacterium chartisolvens</name>
    <dbReference type="NCBI Taxonomy" id="1297424"/>
    <lineage>
        <taxon>Bacteria</taxon>
        <taxon>Bacillati</taxon>
        <taxon>Bacillota</taxon>
        <taxon>Clostridia</taxon>
        <taxon>Eubacteriales</taxon>
        <taxon>Oscillospiraceae</taxon>
        <taxon>Anaerobacterium</taxon>
    </lineage>
</organism>
<keyword evidence="6" id="KW-0805">Transcription regulation</keyword>
<dbReference type="Gene3D" id="1.10.10.60">
    <property type="entry name" value="Homeodomain-like"/>
    <property type="match status" value="2"/>
</dbReference>
<evidence type="ECO:0000256" key="1">
    <source>
        <dbReference type="ARBA" id="ARBA00004496"/>
    </source>
</evidence>
<feature type="domain" description="Response regulatory" evidence="12">
    <location>
        <begin position="3"/>
        <end position="120"/>
    </location>
</feature>
<dbReference type="PANTHER" id="PTHR42713">
    <property type="entry name" value="HISTIDINE KINASE-RELATED"/>
    <property type="match status" value="1"/>
</dbReference>
<dbReference type="InterPro" id="IPR018062">
    <property type="entry name" value="HTH_AraC-typ_CS"/>
</dbReference>
<comment type="subcellular location">
    <subcellularLocation>
        <location evidence="1">Cytoplasm</location>
    </subcellularLocation>
</comment>
<dbReference type="Pfam" id="PF12833">
    <property type="entry name" value="HTH_18"/>
    <property type="match status" value="1"/>
</dbReference>
<dbReference type="InterPro" id="IPR009057">
    <property type="entry name" value="Homeodomain-like_sf"/>
</dbReference>
<dbReference type="InterPro" id="IPR018060">
    <property type="entry name" value="HTH_AraC"/>
</dbReference>